<gene>
    <name evidence="1" type="ORF">ARD30_14705</name>
    <name evidence="2" type="ORF">SAMN05660750_04414</name>
</gene>
<evidence type="ECO:0008006" key="5">
    <source>
        <dbReference type="Google" id="ProtNLM"/>
    </source>
</evidence>
<evidence type="ECO:0000313" key="3">
    <source>
        <dbReference type="Proteomes" id="UP000051562"/>
    </source>
</evidence>
<accession>A0A0Q3SXU6</accession>
<sequence>MTGVDIFEVARITPAGADAVFGLVAMAHPDVTPEGWAAFLRENSQDGARPRGIFALRDARGMPHALFTFRVTQSIAGTAALEISELAMLRLPGTHLVDALLRFANRLAVELDLPRIAISFERSAAWPQDHDALQRSGFQVDRVMVLGRARFEPAPHG</sequence>
<reference evidence="1 3" key="1">
    <citation type="submission" date="2015-10" db="EMBL/GenBank/DDBJ databases">
        <title>Draft genome of Bosea thiooxidans.</title>
        <authorList>
            <person name="Wang X."/>
        </authorList>
    </citation>
    <scope>NUCLEOTIDE SEQUENCE [LARGE SCALE GENOMIC DNA]</scope>
    <source>
        <strain evidence="1 3">CGMCC 9174</strain>
    </source>
</reference>
<name>A0A0Q3SXU6_9HYPH</name>
<reference evidence="2 4" key="2">
    <citation type="submission" date="2017-02" db="EMBL/GenBank/DDBJ databases">
        <authorList>
            <person name="Peterson S.W."/>
        </authorList>
    </citation>
    <scope>NUCLEOTIDE SEQUENCE [LARGE SCALE GENOMIC DNA]</scope>
    <source>
        <strain evidence="2 4">DSM 9653</strain>
    </source>
</reference>
<dbReference type="Proteomes" id="UP000190130">
    <property type="component" value="Unassembled WGS sequence"/>
</dbReference>
<proteinExistence type="predicted"/>
<dbReference type="EMBL" id="FUYX01000015">
    <property type="protein sequence ID" value="SKC11839.1"/>
    <property type="molecule type" value="Genomic_DNA"/>
</dbReference>
<evidence type="ECO:0000313" key="1">
    <source>
        <dbReference type="EMBL" id="KQK30106.1"/>
    </source>
</evidence>
<dbReference type="OrthoDB" id="8231486at2"/>
<dbReference type="RefSeq" id="WP_055728510.1">
    <property type="nucleotide sequence ID" value="NZ_FUYX01000015.1"/>
</dbReference>
<evidence type="ECO:0000313" key="2">
    <source>
        <dbReference type="EMBL" id="SKC11839.1"/>
    </source>
</evidence>
<dbReference type="AlphaFoldDB" id="A0A0Q3SXU6"/>
<protein>
    <recommendedName>
        <fullName evidence="5">N-acetyltransferase domain-containing protein</fullName>
    </recommendedName>
</protein>
<dbReference type="Proteomes" id="UP000051562">
    <property type="component" value="Unassembled WGS sequence"/>
</dbReference>
<dbReference type="EMBL" id="LMAR01000042">
    <property type="protein sequence ID" value="KQK30106.1"/>
    <property type="molecule type" value="Genomic_DNA"/>
</dbReference>
<organism evidence="1 3">
    <name type="scientific">Bosea thiooxidans</name>
    <dbReference type="NCBI Taxonomy" id="53254"/>
    <lineage>
        <taxon>Bacteria</taxon>
        <taxon>Pseudomonadati</taxon>
        <taxon>Pseudomonadota</taxon>
        <taxon>Alphaproteobacteria</taxon>
        <taxon>Hyphomicrobiales</taxon>
        <taxon>Boseaceae</taxon>
        <taxon>Bosea</taxon>
    </lineage>
</organism>
<keyword evidence="3" id="KW-1185">Reference proteome</keyword>
<evidence type="ECO:0000313" key="4">
    <source>
        <dbReference type="Proteomes" id="UP000190130"/>
    </source>
</evidence>